<evidence type="ECO:0000313" key="2">
    <source>
        <dbReference type="Proteomes" id="UP000078561"/>
    </source>
</evidence>
<evidence type="ECO:0000313" key="1">
    <source>
        <dbReference type="EMBL" id="SAL96283.1"/>
    </source>
</evidence>
<dbReference type="AlphaFoldDB" id="A0A163IZR8"/>
<dbReference type="EMBL" id="LT550921">
    <property type="protein sequence ID" value="SAL96283.1"/>
    <property type="molecule type" value="Genomic_DNA"/>
</dbReference>
<reference evidence="1" key="1">
    <citation type="submission" date="2016-04" db="EMBL/GenBank/DDBJ databases">
        <authorList>
            <person name="Evans L.H."/>
            <person name="Alamgir A."/>
            <person name="Owens N."/>
            <person name="Weber N.D."/>
            <person name="Virtaneva K."/>
            <person name="Barbian K."/>
            <person name="Babar A."/>
            <person name="Rosenke K."/>
        </authorList>
    </citation>
    <scope>NUCLEOTIDE SEQUENCE [LARGE SCALE GENOMIC DNA]</scope>
    <source>
        <strain evidence="1">CBS 101.48</strain>
    </source>
</reference>
<dbReference type="OrthoDB" id="2287213at2759"/>
<dbReference type="InParanoid" id="A0A163IZR8"/>
<name>A0A163IZR8_ABSGL</name>
<accession>A0A163IZR8</accession>
<protein>
    <submittedName>
        <fullName evidence="1">Uncharacterized protein</fullName>
    </submittedName>
</protein>
<keyword evidence="2" id="KW-1185">Reference proteome</keyword>
<dbReference type="STRING" id="4829.A0A163IZR8"/>
<dbReference type="Proteomes" id="UP000078561">
    <property type="component" value="Unassembled WGS sequence"/>
</dbReference>
<sequence>MNNVQSTRQPPPIYQLKRPMQKLSLDDLLVATVTDLLGSTVATLKDHSQRYNCHLEQQRQLYNTYIDTLVKSQTSTTVENIVTKPCDKLSSCKLPATFTLLSNRMTTDRAIDQEATDLWVKASSTYSTMMVDSRVSTQTMVGASRINSTVCHLLRPGINGKDHATLLTLAWNCLSYLWQHLQPITWYPPVKSFLLESSESLAKVISLETTTMDRLLALFASDFESIVFLYHAFDPNLESPAVFVQRYQQVTRLVIAVMRKGPSSRSQAPVSAALEYLIRSFDVTTWINSDAALDETNRQSFYLASCHFIQQLTHLRYEDVDNDNGDDRVDDNSKGTDLTALCTSHMMVAMTSFVRKQQETTQGEHLYVLHLLLDSLVATNNSSTDDAYAASTPLTNALDAFTETLSQQKSRSIIITQQDWKQQHQPSIKLQWALLNDPGHTLDVLLSIVSKLGADQSTNALKMYGPSGCMSLSRLIFTLLLDNRLGWNLGLLNRSFELFWTRPYSGAPLIDGDKVGKLSEESLADPQTTNAQIYITSMFALALDVLLFETIGTVTRKAILSDLDHYCHHILLNQMDSTWLTLFLPMINPLPWHYLSPIDTERLDTMLSRCLYLQKYDRHKSATYSNFVVNILHHTVIKDYQHQHQLTALDHHSFLLYLKLVFVLLMNADSTWPDQVKRMENLEKLWQPIINTPRQLTAMDMENVVATTHIDEPSNWSTALGSTNTVNCMNDSNIDQDSLVVCIRWLRHLTVVADSTASIKLISIFGRFILAHLQGVDNGALQMDWLRVLLNQANNYMAAGQDSTSDFMDCLDWLKSVVLGMMDQPYDGEGTTATMDTLGDFISTCEYCTALAMFTVCIPFKSALAASSGTADSIIDRIRVMEQCLERCLKLRQDQDVWLRVGTLLQDTYFGRHDDDDKTAIVEAAVSECIRHSLDSSCFLVLNAYCQLHGYYSLVASHNLGSGNNDHLAAEEIAAILSMAHLDADKMDINQVRKIMGLVQLFGSLLSKNKERGEMDLWLASIVSLTRSFTHWYAMAAPQASSLSDNNHGWLTWKAITIVLECFLASRLALLGIPPYSGIGQAKDGSKKRNAAHWVTLLEQRKKHDPSHKKLFGLAVDAVKDLDRWALWDLEAFFLEIIKPSLV</sequence>
<proteinExistence type="predicted"/>
<gene>
    <name evidence="1" type="primary">ABSGL_01679.1 scaffold 2091</name>
</gene>
<organism evidence="1">
    <name type="scientific">Absidia glauca</name>
    <name type="common">Pin mould</name>
    <dbReference type="NCBI Taxonomy" id="4829"/>
    <lineage>
        <taxon>Eukaryota</taxon>
        <taxon>Fungi</taxon>
        <taxon>Fungi incertae sedis</taxon>
        <taxon>Mucoromycota</taxon>
        <taxon>Mucoromycotina</taxon>
        <taxon>Mucoromycetes</taxon>
        <taxon>Mucorales</taxon>
        <taxon>Cunninghamellaceae</taxon>
        <taxon>Absidia</taxon>
    </lineage>
</organism>